<dbReference type="AlphaFoldDB" id="A0A427ABR9"/>
<name>A0A427ABR9_ENSVE</name>
<reference evidence="2 3" key="1">
    <citation type="journal article" date="2014" name="Agronomy (Basel)">
        <title>A Draft Genome Sequence for Ensete ventricosum, the Drought-Tolerant Tree Against Hunger.</title>
        <authorList>
            <person name="Harrison J."/>
            <person name="Moore K.A."/>
            <person name="Paszkiewicz K."/>
            <person name="Jones T."/>
            <person name="Grant M."/>
            <person name="Ambacheew D."/>
            <person name="Muzemil S."/>
            <person name="Studholme D.J."/>
        </authorList>
    </citation>
    <scope>NUCLEOTIDE SEQUENCE [LARGE SCALE GENOMIC DNA]</scope>
</reference>
<evidence type="ECO:0000313" key="2">
    <source>
        <dbReference type="EMBL" id="RRT73660.1"/>
    </source>
</evidence>
<protein>
    <submittedName>
        <fullName evidence="2">Uncharacterized protein</fullName>
    </submittedName>
</protein>
<evidence type="ECO:0000313" key="3">
    <source>
        <dbReference type="Proteomes" id="UP000287651"/>
    </source>
</evidence>
<evidence type="ECO:0000256" key="1">
    <source>
        <dbReference type="SAM" id="MobiDB-lite"/>
    </source>
</evidence>
<dbReference type="Proteomes" id="UP000287651">
    <property type="component" value="Unassembled WGS sequence"/>
</dbReference>
<feature type="compositionally biased region" description="Basic and acidic residues" evidence="1">
    <location>
        <begin position="91"/>
        <end position="106"/>
    </location>
</feature>
<dbReference type="EMBL" id="AMZH03003028">
    <property type="protein sequence ID" value="RRT73660.1"/>
    <property type="molecule type" value="Genomic_DNA"/>
</dbReference>
<accession>A0A427ABR9</accession>
<gene>
    <name evidence="2" type="ORF">B296_00004727</name>
</gene>
<organism evidence="2 3">
    <name type="scientific">Ensete ventricosum</name>
    <name type="common">Abyssinian banana</name>
    <name type="synonym">Musa ensete</name>
    <dbReference type="NCBI Taxonomy" id="4639"/>
    <lineage>
        <taxon>Eukaryota</taxon>
        <taxon>Viridiplantae</taxon>
        <taxon>Streptophyta</taxon>
        <taxon>Embryophyta</taxon>
        <taxon>Tracheophyta</taxon>
        <taxon>Spermatophyta</taxon>
        <taxon>Magnoliopsida</taxon>
        <taxon>Liliopsida</taxon>
        <taxon>Zingiberales</taxon>
        <taxon>Musaceae</taxon>
        <taxon>Ensete</taxon>
    </lineage>
</organism>
<comment type="caution">
    <text evidence="2">The sequence shown here is derived from an EMBL/GenBank/DDBJ whole genome shotgun (WGS) entry which is preliminary data.</text>
</comment>
<sequence length="116" mass="13451">MFKNSVRVHPSMLRCHLLLDQRPRYQFLFDNSKPQTLAPRIRNPIASIKNQWLADRDTQPNRFARSRKTKTDKRAPGRINSPPIAPRTHLSSRDRSASSTTGHRDGQLYLPCRYGL</sequence>
<proteinExistence type="predicted"/>
<feature type="region of interest" description="Disordered" evidence="1">
    <location>
        <begin position="51"/>
        <end position="106"/>
    </location>
</feature>